<feature type="transmembrane region" description="Helical" evidence="6">
    <location>
        <begin position="105"/>
        <end position="129"/>
    </location>
</feature>
<dbReference type="AlphaFoldDB" id="A0A133YGM7"/>
<organism evidence="7 8">
    <name type="scientific">Amygdalobacter nucleatus</name>
    <dbReference type="NCBI Taxonomy" id="3029274"/>
    <lineage>
        <taxon>Bacteria</taxon>
        <taxon>Bacillati</taxon>
        <taxon>Bacillota</taxon>
        <taxon>Clostridia</taxon>
        <taxon>Eubacteriales</taxon>
        <taxon>Oscillospiraceae</taxon>
        <taxon>Amygdalobacter</taxon>
    </lineage>
</organism>
<feature type="transmembrane region" description="Helical" evidence="6">
    <location>
        <begin position="388"/>
        <end position="410"/>
    </location>
</feature>
<feature type="transmembrane region" description="Helical" evidence="6">
    <location>
        <begin position="47"/>
        <end position="66"/>
    </location>
</feature>
<keyword evidence="4 6" id="KW-1133">Transmembrane helix</keyword>
<dbReference type="Gene3D" id="1.20.1250.20">
    <property type="entry name" value="MFS general substrate transporter like domains"/>
    <property type="match status" value="1"/>
</dbReference>
<dbReference type="Pfam" id="PF07690">
    <property type="entry name" value="MFS_1"/>
    <property type="match status" value="1"/>
</dbReference>
<feature type="transmembrane region" description="Helical" evidence="6">
    <location>
        <begin position="78"/>
        <end position="99"/>
    </location>
</feature>
<evidence type="ECO:0000256" key="5">
    <source>
        <dbReference type="ARBA" id="ARBA00023136"/>
    </source>
</evidence>
<keyword evidence="3 6" id="KW-0812">Transmembrane</keyword>
<dbReference type="EMBL" id="LSCV01000003">
    <property type="protein sequence ID" value="KXB42345.1"/>
    <property type="molecule type" value="Genomic_DNA"/>
</dbReference>
<dbReference type="Proteomes" id="UP000070080">
    <property type="component" value="Unassembled WGS sequence"/>
</dbReference>
<feature type="transmembrane region" description="Helical" evidence="6">
    <location>
        <begin position="320"/>
        <end position="339"/>
    </location>
</feature>
<protein>
    <submittedName>
        <fullName evidence="7">Transporter, major facilitator family protein</fullName>
    </submittedName>
</protein>
<feature type="transmembrane region" description="Helical" evidence="6">
    <location>
        <begin position="226"/>
        <end position="248"/>
    </location>
</feature>
<sequence length="418" mass="46676">MAMGGIRMQRNWKKNLTGLLILSQLGSGVLAFILSWYVLQVTNSALSFSQVVVPTSIVGLIAAYPIGKIIDKYAKNRLMLLGQLASILSLAVFAIFHYIHGEAYLTISIVVLTVCLAICDELVSSVLFAAAKQIVNSEEELGTYNSLSQTIRGICSMVAPLLGGALYKLLSVQTFVLIEIVIESICVIYIYKIKLVNEVQTKDTEAEQEPDLSIKDMFKYLTNNKILLHLNNCMFLLNLFLGVFNVGLPFILSTNFNDKPFIFGMVNFIFPVGMLTASILYQTLQPGGNLLKQTIYTWTVPCFVITLLGVSTYIFNLKSYLFAFILLLLVFIAGFGMSFGQIPQLTYWQKKIPEHIQGRFFAMSDSIVKAAIPVSYLLYGVLFDHFNLSAIFIVSGLLGLAYMLFMFIYVNMLEEERG</sequence>
<dbReference type="InterPro" id="IPR011701">
    <property type="entry name" value="MFS"/>
</dbReference>
<proteinExistence type="predicted"/>
<keyword evidence="2" id="KW-1003">Cell membrane</keyword>
<evidence type="ECO:0000256" key="1">
    <source>
        <dbReference type="ARBA" id="ARBA00004651"/>
    </source>
</evidence>
<feature type="transmembrane region" description="Helical" evidence="6">
    <location>
        <begin position="360"/>
        <end position="382"/>
    </location>
</feature>
<comment type="subcellular location">
    <subcellularLocation>
        <location evidence="1">Cell membrane</location>
        <topology evidence="1">Multi-pass membrane protein</topology>
    </subcellularLocation>
</comment>
<dbReference type="CDD" id="cd06173">
    <property type="entry name" value="MFS_MefA_like"/>
    <property type="match status" value="1"/>
</dbReference>
<dbReference type="PANTHER" id="PTHR23513:SF6">
    <property type="entry name" value="MAJOR FACILITATOR SUPERFAMILY ASSOCIATED DOMAIN-CONTAINING PROTEIN"/>
    <property type="match status" value="1"/>
</dbReference>
<evidence type="ECO:0000313" key="8">
    <source>
        <dbReference type="Proteomes" id="UP000070080"/>
    </source>
</evidence>
<dbReference type="SUPFAM" id="SSF103473">
    <property type="entry name" value="MFS general substrate transporter"/>
    <property type="match status" value="1"/>
</dbReference>
<dbReference type="GO" id="GO:0022857">
    <property type="term" value="F:transmembrane transporter activity"/>
    <property type="evidence" value="ECO:0007669"/>
    <property type="project" value="InterPro"/>
</dbReference>
<accession>A0A133YGM7</accession>
<evidence type="ECO:0000256" key="6">
    <source>
        <dbReference type="SAM" id="Phobius"/>
    </source>
</evidence>
<evidence type="ECO:0000256" key="3">
    <source>
        <dbReference type="ARBA" id="ARBA00022692"/>
    </source>
</evidence>
<dbReference type="PANTHER" id="PTHR23513">
    <property type="entry name" value="INTEGRAL MEMBRANE EFFLUX PROTEIN-RELATED"/>
    <property type="match status" value="1"/>
</dbReference>
<comment type="caution">
    <text evidence="7">The sequence shown here is derived from an EMBL/GenBank/DDBJ whole genome shotgun (WGS) entry which is preliminary data.</text>
</comment>
<feature type="transmembrane region" description="Helical" evidence="6">
    <location>
        <begin position="173"/>
        <end position="191"/>
    </location>
</feature>
<evidence type="ECO:0000256" key="2">
    <source>
        <dbReference type="ARBA" id="ARBA00022475"/>
    </source>
</evidence>
<feature type="transmembrane region" description="Helical" evidence="6">
    <location>
        <begin position="295"/>
        <end position="314"/>
    </location>
</feature>
<name>A0A133YGM7_9FIRM</name>
<dbReference type="GO" id="GO:0005886">
    <property type="term" value="C:plasma membrane"/>
    <property type="evidence" value="ECO:0007669"/>
    <property type="project" value="UniProtKB-SubCell"/>
</dbReference>
<keyword evidence="5 6" id="KW-0472">Membrane</keyword>
<dbReference type="InterPro" id="IPR036259">
    <property type="entry name" value="MFS_trans_sf"/>
</dbReference>
<feature type="transmembrane region" description="Helical" evidence="6">
    <location>
        <begin position="260"/>
        <end position="283"/>
    </location>
</feature>
<evidence type="ECO:0000256" key="4">
    <source>
        <dbReference type="ARBA" id="ARBA00022989"/>
    </source>
</evidence>
<reference evidence="8" key="1">
    <citation type="submission" date="2016-01" db="EMBL/GenBank/DDBJ databases">
        <authorList>
            <person name="Mitreva M."/>
            <person name="Pepin K.H."/>
            <person name="Mihindukulasuriya K.A."/>
            <person name="Fulton R."/>
            <person name="Fronick C."/>
            <person name="O'Laughlin M."/>
            <person name="Miner T."/>
            <person name="Herter B."/>
            <person name="Rosa B.A."/>
            <person name="Cordes M."/>
            <person name="Tomlinson C."/>
            <person name="Wollam A."/>
            <person name="Palsikar V.B."/>
            <person name="Mardis E.R."/>
            <person name="Wilson R.K."/>
        </authorList>
    </citation>
    <scope>NUCLEOTIDE SEQUENCE [LARGE SCALE GENOMIC DNA]</scope>
    <source>
        <strain evidence="8">KA00274</strain>
    </source>
</reference>
<dbReference type="OrthoDB" id="9763297at2"/>
<gene>
    <name evidence="7" type="ORF">HMPREF1872_00328</name>
</gene>
<dbReference type="STRING" id="1497955.HMPREF1872_00328"/>
<evidence type="ECO:0000313" key="7">
    <source>
        <dbReference type="EMBL" id="KXB42345.1"/>
    </source>
</evidence>
<keyword evidence="8" id="KW-1185">Reference proteome</keyword>